<proteinExistence type="predicted"/>
<feature type="region of interest" description="Disordered" evidence="1">
    <location>
        <begin position="84"/>
        <end position="105"/>
    </location>
</feature>
<protein>
    <submittedName>
        <fullName evidence="2">Uncharacterized protein</fullName>
    </submittedName>
</protein>
<gene>
    <name evidence="2" type="ORF">EYF80_011340</name>
</gene>
<keyword evidence="3" id="KW-1185">Reference proteome</keyword>
<dbReference type="AlphaFoldDB" id="A0A4Z2IKE7"/>
<feature type="region of interest" description="Disordered" evidence="1">
    <location>
        <begin position="252"/>
        <end position="276"/>
    </location>
</feature>
<accession>A0A4Z2IKE7</accession>
<evidence type="ECO:0000313" key="2">
    <source>
        <dbReference type="EMBL" id="TNN78356.1"/>
    </source>
</evidence>
<dbReference type="Proteomes" id="UP000314294">
    <property type="component" value="Unassembled WGS sequence"/>
</dbReference>
<evidence type="ECO:0000313" key="3">
    <source>
        <dbReference type="Proteomes" id="UP000314294"/>
    </source>
</evidence>
<evidence type="ECO:0000256" key="1">
    <source>
        <dbReference type="SAM" id="MobiDB-lite"/>
    </source>
</evidence>
<sequence>MRIYNRVVHAVEFWLQADGSVRLKVLQQTSALTINTDSFGHTTMSTSVRVMLLPSITPQSLQSLDQFLPCMSLPVARVSPWMAKRRNDSSKAVTSTGVDEPAPPSLVPLESVESLLVKRSLDCSLCGRRGTEAMPFPYLAQHSQRTRRLMAKYTVLNKASRTSSCTKLDTKEVKTGEKSRPVDRTVRSGYRSFKQVPQVANEALPLTPSGAKWSQAGAVANNYKLWGLTVVLWCGPEAVWIQVMLNKYERKDPNEQEDAKHRRGQCQKEAPESTHK</sequence>
<dbReference type="EMBL" id="SRLO01000074">
    <property type="protein sequence ID" value="TNN78356.1"/>
    <property type="molecule type" value="Genomic_DNA"/>
</dbReference>
<comment type="caution">
    <text evidence="2">The sequence shown here is derived from an EMBL/GenBank/DDBJ whole genome shotgun (WGS) entry which is preliminary data.</text>
</comment>
<organism evidence="2 3">
    <name type="scientific">Liparis tanakae</name>
    <name type="common">Tanaka's snailfish</name>
    <dbReference type="NCBI Taxonomy" id="230148"/>
    <lineage>
        <taxon>Eukaryota</taxon>
        <taxon>Metazoa</taxon>
        <taxon>Chordata</taxon>
        <taxon>Craniata</taxon>
        <taxon>Vertebrata</taxon>
        <taxon>Euteleostomi</taxon>
        <taxon>Actinopterygii</taxon>
        <taxon>Neopterygii</taxon>
        <taxon>Teleostei</taxon>
        <taxon>Neoteleostei</taxon>
        <taxon>Acanthomorphata</taxon>
        <taxon>Eupercaria</taxon>
        <taxon>Perciformes</taxon>
        <taxon>Cottioidei</taxon>
        <taxon>Cottales</taxon>
        <taxon>Liparidae</taxon>
        <taxon>Liparis</taxon>
    </lineage>
</organism>
<reference evidence="2 3" key="1">
    <citation type="submission" date="2019-03" db="EMBL/GenBank/DDBJ databases">
        <title>First draft genome of Liparis tanakae, snailfish: a comprehensive survey of snailfish specific genes.</title>
        <authorList>
            <person name="Kim W."/>
            <person name="Song I."/>
            <person name="Jeong J.-H."/>
            <person name="Kim D."/>
            <person name="Kim S."/>
            <person name="Ryu S."/>
            <person name="Song J.Y."/>
            <person name="Lee S.K."/>
        </authorList>
    </citation>
    <scope>NUCLEOTIDE SEQUENCE [LARGE SCALE GENOMIC DNA]</scope>
    <source>
        <tissue evidence="2">Muscle</tissue>
    </source>
</reference>
<name>A0A4Z2IKE7_9TELE</name>